<name>A0A8C4WVU1_EPTBU</name>
<dbReference type="PANTHER" id="PTHR28596:SF1">
    <property type="entry name" value="BBSOME-INTERACTING PROTEIN 1"/>
    <property type="match status" value="1"/>
</dbReference>
<dbReference type="Pfam" id="PF14777">
    <property type="entry name" value="BBIP10"/>
    <property type="match status" value="1"/>
</dbReference>
<dbReference type="InterPro" id="IPR028233">
    <property type="entry name" value="BBIP10"/>
</dbReference>
<dbReference type="Proteomes" id="UP000694388">
    <property type="component" value="Unplaced"/>
</dbReference>
<dbReference type="GO" id="GO:0097500">
    <property type="term" value="P:receptor localization to non-motile cilium"/>
    <property type="evidence" value="ECO:0007669"/>
    <property type="project" value="TreeGrafter"/>
</dbReference>
<keyword evidence="3" id="KW-1185">Reference proteome</keyword>
<accession>A0A8C4WVU1</accession>
<evidence type="ECO:0000313" key="3">
    <source>
        <dbReference type="Proteomes" id="UP000694388"/>
    </source>
</evidence>
<dbReference type="GO" id="GO:0060271">
    <property type="term" value="P:cilium assembly"/>
    <property type="evidence" value="ECO:0007669"/>
    <property type="project" value="InterPro"/>
</dbReference>
<protein>
    <recommendedName>
        <fullName evidence="4">BBSome-interacting protein 1</fullName>
    </recommendedName>
</protein>
<evidence type="ECO:0000313" key="2">
    <source>
        <dbReference type="Ensembl" id="ENSEBUP00000014082.1"/>
    </source>
</evidence>
<proteinExistence type="predicted"/>
<sequence length="82" mass="9518">MCRVSKNSVPETSSFTMPMVILRTGELYTEIKPSLVLCKPKVLPLKSVTLEKLERMQRELQEAVRAQQATAKKRYRTVWHDI</sequence>
<keyword evidence="1" id="KW-0175">Coiled coil</keyword>
<reference evidence="2" key="2">
    <citation type="submission" date="2025-09" db="UniProtKB">
        <authorList>
            <consortium name="Ensembl"/>
        </authorList>
    </citation>
    <scope>IDENTIFICATION</scope>
</reference>
<dbReference type="GO" id="GO:0034464">
    <property type="term" value="C:BBSome"/>
    <property type="evidence" value="ECO:0007669"/>
    <property type="project" value="InterPro"/>
</dbReference>
<dbReference type="Ensembl" id="ENSEBUT00000014658.1">
    <property type="protein sequence ID" value="ENSEBUP00000014082.1"/>
    <property type="gene ID" value="ENSEBUG00000008874.1"/>
</dbReference>
<dbReference type="GeneTree" id="ENSGT01030000235307"/>
<dbReference type="PANTHER" id="PTHR28596">
    <property type="entry name" value="BBSOME-INTERACTING PROTEIN 1"/>
    <property type="match status" value="1"/>
</dbReference>
<feature type="coiled-coil region" evidence="1">
    <location>
        <begin position="46"/>
        <end position="73"/>
    </location>
</feature>
<organism evidence="2 3">
    <name type="scientific">Eptatretus burgeri</name>
    <name type="common">Inshore hagfish</name>
    <dbReference type="NCBI Taxonomy" id="7764"/>
    <lineage>
        <taxon>Eukaryota</taxon>
        <taxon>Metazoa</taxon>
        <taxon>Chordata</taxon>
        <taxon>Craniata</taxon>
        <taxon>Vertebrata</taxon>
        <taxon>Cyclostomata</taxon>
        <taxon>Myxini</taxon>
        <taxon>Myxiniformes</taxon>
        <taxon>Myxinidae</taxon>
        <taxon>Eptatretinae</taxon>
        <taxon>Eptatretus</taxon>
    </lineage>
</organism>
<reference evidence="2" key="1">
    <citation type="submission" date="2025-08" db="UniProtKB">
        <authorList>
            <consortium name="Ensembl"/>
        </authorList>
    </citation>
    <scope>IDENTIFICATION</scope>
</reference>
<evidence type="ECO:0008006" key="4">
    <source>
        <dbReference type="Google" id="ProtNLM"/>
    </source>
</evidence>
<dbReference type="AlphaFoldDB" id="A0A8C4WVU1"/>
<evidence type="ECO:0000256" key="1">
    <source>
        <dbReference type="SAM" id="Coils"/>
    </source>
</evidence>